<dbReference type="Proteomes" id="UP000566819">
    <property type="component" value="Unassembled WGS sequence"/>
</dbReference>
<evidence type="ECO:0000313" key="2">
    <source>
        <dbReference type="EMBL" id="KAF4612544.1"/>
    </source>
</evidence>
<dbReference type="AlphaFoldDB" id="A0A8H4QK49"/>
<gene>
    <name evidence="2" type="ORF">G7Y89_g15587</name>
</gene>
<dbReference type="OrthoDB" id="4507572at2759"/>
<dbReference type="PANTHER" id="PTHR42023:SF1">
    <property type="entry name" value="BHLH DOMAIN-CONTAINING PROTEIN"/>
    <property type="match status" value="1"/>
</dbReference>
<keyword evidence="3" id="KW-1185">Reference proteome</keyword>
<dbReference type="EMBL" id="JAAMPI010002516">
    <property type="protein sequence ID" value="KAF4612544.1"/>
    <property type="molecule type" value="Genomic_DNA"/>
</dbReference>
<protein>
    <submittedName>
        <fullName evidence="2">Uncharacterized protein</fullName>
    </submittedName>
</protein>
<feature type="compositionally biased region" description="Polar residues" evidence="1">
    <location>
        <begin position="78"/>
        <end position="98"/>
    </location>
</feature>
<comment type="caution">
    <text evidence="2">The sequence shown here is derived from an EMBL/GenBank/DDBJ whole genome shotgun (WGS) entry which is preliminary data.</text>
</comment>
<sequence length="242" mass="27018">MWKRLNNTKGARQPAYDDPKYSSNSKPYTPLGLGINLHSPLSPVSPTDQSFAPPRPPRDDVDMEPKGLPRLPFELAPPSSSEYRNSKSRPASSIYSQPSPNPIVTRFPRNSYATPTTTYTEEVSPPSSPEFGAIQRSQNQPEDHEVSPIDEMPDVSALSGGRPASKPPSSSIPVLRREKRRNQVAAAAANLVTRKELQGGQGRTNKESELGSLFWRTDNKRKRKETINKTRRIYTTWSSFRS</sequence>
<evidence type="ECO:0000256" key="1">
    <source>
        <dbReference type="SAM" id="MobiDB-lite"/>
    </source>
</evidence>
<proteinExistence type="predicted"/>
<organism evidence="2 3">
    <name type="scientific">Cudoniella acicularis</name>
    <dbReference type="NCBI Taxonomy" id="354080"/>
    <lineage>
        <taxon>Eukaryota</taxon>
        <taxon>Fungi</taxon>
        <taxon>Dikarya</taxon>
        <taxon>Ascomycota</taxon>
        <taxon>Pezizomycotina</taxon>
        <taxon>Leotiomycetes</taxon>
        <taxon>Helotiales</taxon>
        <taxon>Tricladiaceae</taxon>
        <taxon>Cudoniella</taxon>
    </lineage>
</organism>
<feature type="region of interest" description="Disordered" evidence="1">
    <location>
        <begin position="1"/>
        <end position="183"/>
    </location>
</feature>
<feature type="compositionally biased region" description="Polar residues" evidence="1">
    <location>
        <begin position="1"/>
        <end position="10"/>
    </location>
</feature>
<feature type="compositionally biased region" description="Basic and acidic residues" evidence="1">
    <location>
        <begin position="56"/>
        <end position="67"/>
    </location>
</feature>
<evidence type="ECO:0000313" key="3">
    <source>
        <dbReference type="Proteomes" id="UP000566819"/>
    </source>
</evidence>
<accession>A0A8H4QK49</accession>
<feature type="compositionally biased region" description="Polar residues" evidence="1">
    <location>
        <begin position="111"/>
        <end position="121"/>
    </location>
</feature>
<dbReference type="PANTHER" id="PTHR42023">
    <property type="entry name" value="BHLH DOMAIN-CONTAINING PROTEIN"/>
    <property type="match status" value="1"/>
</dbReference>
<name>A0A8H4QK49_9HELO</name>
<reference evidence="2 3" key="1">
    <citation type="submission" date="2020-03" db="EMBL/GenBank/DDBJ databases">
        <title>Draft Genome Sequence of Cudoniella acicularis.</title>
        <authorList>
            <person name="Buettner E."/>
            <person name="Kellner H."/>
        </authorList>
    </citation>
    <scope>NUCLEOTIDE SEQUENCE [LARGE SCALE GENOMIC DNA]</scope>
    <source>
        <strain evidence="2 3">DSM 108380</strain>
    </source>
</reference>